<protein>
    <submittedName>
        <fullName evidence="1">Uncharacterized protein</fullName>
    </submittedName>
</protein>
<dbReference type="PATRIC" id="fig|1226633.4.peg.1176"/>
<organism evidence="1 2">
    <name type="scientific">Fusobacterium necrophorum subsp. funduliforme B35</name>
    <dbReference type="NCBI Taxonomy" id="1226633"/>
    <lineage>
        <taxon>Bacteria</taxon>
        <taxon>Fusobacteriati</taxon>
        <taxon>Fusobacteriota</taxon>
        <taxon>Fusobacteriia</taxon>
        <taxon>Fusobacteriales</taxon>
        <taxon>Fusobacteriaceae</taxon>
        <taxon>Fusobacterium</taxon>
    </lineage>
</organism>
<evidence type="ECO:0000313" key="2">
    <source>
        <dbReference type="Proteomes" id="UP000031184"/>
    </source>
</evidence>
<name>A0A0B4FQJ7_9FUSO</name>
<gene>
    <name evidence="1" type="ORF">C095_05805</name>
</gene>
<reference evidence="1 2" key="1">
    <citation type="submission" date="2013-08" db="EMBL/GenBank/DDBJ databases">
        <title>An opportunistic ruminal bacterium that causes liver abscesses in cattle.</title>
        <authorList>
            <person name="Benahmed F.H."/>
            <person name="Rasmussen M."/>
            <person name="Harbottle H."/>
            <person name="Soppet D."/>
            <person name="Nagaraja T.G."/>
            <person name="Davidson M."/>
        </authorList>
    </citation>
    <scope>NUCLEOTIDE SEQUENCE [LARGE SCALE GENOMIC DNA]</scope>
    <source>
        <strain evidence="1 2">B35</strain>
    </source>
</reference>
<dbReference type="Proteomes" id="UP000031184">
    <property type="component" value="Unassembled WGS sequence"/>
</dbReference>
<sequence>MNISPYFVVLELLYILNIFKEKMNSFQFEVKQRKSTFFKENRDFISKEKML</sequence>
<dbReference type="EMBL" id="AUZI01000012">
    <property type="protein sequence ID" value="KID49662.1"/>
    <property type="molecule type" value="Genomic_DNA"/>
</dbReference>
<comment type="caution">
    <text evidence="1">The sequence shown here is derived from an EMBL/GenBank/DDBJ whole genome shotgun (WGS) entry which is preliminary data.</text>
</comment>
<evidence type="ECO:0000313" key="1">
    <source>
        <dbReference type="EMBL" id="KID49662.1"/>
    </source>
</evidence>
<dbReference type="AlphaFoldDB" id="A0A0B4FQJ7"/>
<accession>A0A0B4FQJ7</accession>
<proteinExistence type="predicted"/>